<accession>A0ABW3J2N2</accession>
<sequence>MIKNIKWLLLVSLTFVACNNDDETIVSNSSDGAPLTSGTADFSKYVALGNSLTAGFSDGALFIEGQKGSYTNILAQQFAQVGGGEFKIPFMADNVGGLLFGGAPNPSFGPRLFFDGCGPVPVTGSSTTETFAPNSGGIFNNMGVPGAKSFHLIFNGYGNPAGLGTVPATANPYYVRIASNPNKSVLEDAMAQSPTFFSLWIGNNDVLGYALAGGDPTIDAITPTATFDFAYSTLVNTLTSNGAKGVIANIPYVTSIPQFTTISVKPVNPNSYFKDTDEPNCSVTYPISAGDIATINAINSSLMSALSSILPDRFSLLSTTANNPLIIQDESLEDKGATIVFAATNSGNPTLVALANYLGATYGKARQSNTGDLIPLTTRGVIGTQNTNLPAPILQAGLGAYGITFPLPDRHVLVPSEIAELKTATDAYNSTIKSLADSKGLAFVDANSVLNEVATKGVSANGFTLRSTYVTGGAFSLDGVHPGPRGYALIANEFIKSINAKYGSNLKGVDLGNYRILFPANPQAF</sequence>
<dbReference type="Gene3D" id="3.40.50.1110">
    <property type="entry name" value="SGNH hydrolase"/>
    <property type="match status" value="2"/>
</dbReference>
<organism evidence="1 2">
    <name type="scientific">Flavobacterium myungsuense</name>
    <dbReference type="NCBI Taxonomy" id="651823"/>
    <lineage>
        <taxon>Bacteria</taxon>
        <taxon>Pseudomonadati</taxon>
        <taxon>Bacteroidota</taxon>
        <taxon>Flavobacteriia</taxon>
        <taxon>Flavobacteriales</taxon>
        <taxon>Flavobacteriaceae</taxon>
        <taxon>Flavobacterium</taxon>
    </lineage>
</organism>
<dbReference type="Proteomes" id="UP001597051">
    <property type="component" value="Unassembled WGS sequence"/>
</dbReference>
<comment type="caution">
    <text evidence="1">The sequence shown here is derived from an EMBL/GenBank/DDBJ whole genome shotgun (WGS) entry which is preliminary data.</text>
</comment>
<dbReference type="RefSeq" id="WP_379758521.1">
    <property type="nucleotide sequence ID" value="NZ_JBHSYB010000064.1"/>
</dbReference>
<dbReference type="PROSITE" id="PS51257">
    <property type="entry name" value="PROKAR_LIPOPROTEIN"/>
    <property type="match status" value="1"/>
</dbReference>
<reference evidence="2" key="1">
    <citation type="journal article" date="2019" name="Int. J. Syst. Evol. Microbiol.">
        <title>The Global Catalogue of Microorganisms (GCM) 10K type strain sequencing project: providing services to taxonomists for standard genome sequencing and annotation.</title>
        <authorList>
            <consortium name="The Broad Institute Genomics Platform"/>
            <consortium name="The Broad Institute Genome Sequencing Center for Infectious Disease"/>
            <person name="Wu L."/>
            <person name="Ma J."/>
        </authorList>
    </citation>
    <scope>NUCLEOTIDE SEQUENCE [LARGE SCALE GENOMIC DNA]</scope>
    <source>
        <strain evidence="2">CECT 7649</strain>
    </source>
</reference>
<name>A0ABW3J2N2_9FLAO</name>
<gene>
    <name evidence="1" type="ORF">ACFQ0S_09395</name>
</gene>
<dbReference type="SUPFAM" id="SSF52266">
    <property type="entry name" value="SGNH hydrolase"/>
    <property type="match status" value="2"/>
</dbReference>
<protein>
    <submittedName>
        <fullName evidence="1">G-D-S-L family lipolytic protein</fullName>
    </submittedName>
</protein>
<dbReference type="EMBL" id="JBHTIZ010000024">
    <property type="protein sequence ID" value="MFD0984687.1"/>
    <property type="molecule type" value="Genomic_DNA"/>
</dbReference>
<evidence type="ECO:0000313" key="2">
    <source>
        <dbReference type="Proteomes" id="UP001597051"/>
    </source>
</evidence>
<evidence type="ECO:0000313" key="1">
    <source>
        <dbReference type="EMBL" id="MFD0984687.1"/>
    </source>
</evidence>
<dbReference type="InterPro" id="IPR036514">
    <property type="entry name" value="SGNH_hydro_sf"/>
</dbReference>
<proteinExistence type="predicted"/>
<keyword evidence="2" id="KW-1185">Reference proteome</keyword>